<dbReference type="Proteomes" id="UP000217065">
    <property type="component" value="Unassembled WGS sequence"/>
</dbReference>
<name>A0A264W6J5_9BACL</name>
<evidence type="ECO:0000313" key="7">
    <source>
        <dbReference type="EMBL" id="OZS79175.1"/>
    </source>
</evidence>
<gene>
    <name evidence="7" type="primary">ctaF</name>
    <name evidence="7" type="ORF">CF394_01790</name>
</gene>
<keyword evidence="8" id="KW-1185">Reference proteome</keyword>
<reference evidence="7 8" key="1">
    <citation type="submission" date="2017-07" db="EMBL/GenBank/DDBJ databases">
        <title>Tetzosporium hominis gen.nov. sp.nov.</title>
        <authorList>
            <person name="Tetz G."/>
            <person name="Tetz V."/>
        </authorList>
    </citation>
    <scope>NUCLEOTIDE SEQUENCE [LARGE SCALE GENOMIC DNA]</scope>
    <source>
        <strain evidence="7 8">VT-49</strain>
    </source>
</reference>
<protein>
    <submittedName>
        <fullName evidence="7">Cytochrome c oxidase subunit IVB</fullName>
    </submittedName>
</protein>
<dbReference type="NCBIfam" id="TIGR02908">
    <property type="entry name" value="CoxD_Bacillus"/>
    <property type="match status" value="1"/>
</dbReference>
<sequence length="111" mass="12719">MGHDTHVVVAKNKTQYEYARRKRSQTMQMQVVTFAIMIFLTFIAFAAVAAGMSAYYVGPVILLLAAIQVVLQLYYFMHMSEKGHNMPAFFLYSGALFGFTFVITFLTIVWW</sequence>
<dbReference type="AlphaFoldDB" id="A0A264W6J5"/>
<feature type="transmembrane region" description="Helical" evidence="6">
    <location>
        <begin position="89"/>
        <end position="110"/>
    </location>
</feature>
<keyword evidence="3 6" id="KW-0812">Transmembrane</keyword>
<dbReference type="OrthoDB" id="2989516at2"/>
<organism evidence="7 8">
    <name type="scientific">Tetzosporium hominis</name>
    <dbReference type="NCBI Taxonomy" id="2020506"/>
    <lineage>
        <taxon>Bacteria</taxon>
        <taxon>Bacillati</taxon>
        <taxon>Bacillota</taxon>
        <taxon>Bacilli</taxon>
        <taxon>Bacillales</taxon>
        <taxon>Caryophanaceae</taxon>
        <taxon>Tetzosporium</taxon>
    </lineage>
</organism>
<evidence type="ECO:0000256" key="1">
    <source>
        <dbReference type="ARBA" id="ARBA00004651"/>
    </source>
</evidence>
<dbReference type="EMBL" id="NOKQ01000134">
    <property type="protein sequence ID" value="OZS79175.1"/>
    <property type="molecule type" value="Genomic_DNA"/>
</dbReference>
<evidence type="ECO:0000256" key="5">
    <source>
        <dbReference type="ARBA" id="ARBA00023136"/>
    </source>
</evidence>
<evidence type="ECO:0000256" key="6">
    <source>
        <dbReference type="SAM" id="Phobius"/>
    </source>
</evidence>
<accession>A0A264W6J5</accession>
<keyword evidence="4 6" id="KW-1133">Transmembrane helix</keyword>
<comment type="caution">
    <text evidence="7">The sequence shown here is derived from an EMBL/GenBank/DDBJ whole genome shotgun (WGS) entry which is preliminary data.</text>
</comment>
<dbReference type="InterPro" id="IPR005171">
    <property type="entry name" value="Cyt_c_oxidase_su4_prok"/>
</dbReference>
<evidence type="ECO:0000313" key="8">
    <source>
        <dbReference type="Proteomes" id="UP000217065"/>
    </source>
</evidence>
<dbReference type="InterPro" id="IPR014257">
    <property type="entry name" value="Cyt_c_oxidase_su4_bacillaceae"/>
</dbReference>
<dbReference type="Pfam" id="PF03626">
    <property type="entry name" value="COX4_pro"/>
    <property type="match status" value="1"/>
</dbReference>
<feature type="transmembrane region" description="Helical" evidence="6">
    <location>
        <begin position="56"/>
        <end position="77"/>
    </location>
</feature>
<comment type="subcellular location">
    <subcellularLocation>
        <location evidence="1">Cell membrane</location>
        <topology evidence="1">Multi-pass membrane protein</topology>
    </subcellularLocation>
</comment>
<evidence type="ECO:0000256" key="2">
    <source>
        <dbReference type="ARBA" id="ARBA00022475"/>
    </source>
</evidence>
<evidence type="ECO:0000256" key="3">
    <source>
        <dbReference type="ARBA" id="ARBA00022692"/>
    </source>
</evidence>
<feature type="transmembrane region" description="Helical" evidence="6">
    <location>
        <begin position="31"/>
        <end position="50"/>
    </location>
</feature>
<dbReference type="GO" id="GO:0005886">
    <property type="term" value="C:plasma membrane"/>
    <property type="evidence" value="ECO:0007669"/>
    <property type="project" value="UniProtKB-SubCell"/>
</dbReference>
<dbReference type="RefSeq" id="WP_094941554.1">
    <property type="nucleotide sequence ID" value="NZ_NOKQ01000134.1"/>
</dbReference>
<keyword evidence="2" id="KW-1003">Cell membrane</keyword>
<evidence type="ECO:0000256" key="4">
    <source>
        <dbReference type="ARBA" id="ARBA00022989"/>
    </source>
</evidence>
<proteinExistence type="predicted"/>
<keyword evidence="5 6" id="KW-0472">Membrane</keyword>